<organism evidence="1 2">
    <name type="scientific">Phytophthora pseudosyringae</name>
    <dbReference type="NCBI Taxonomy" id="221518"/>
    <lineage>
        <taxon>Eukaryota</taxon>
        <taxon>Sar</taxon>
        <taxon>Stramenopiles</taxon>
        <taxon>Oomycota</taxon>
        <taxon>Peronosporomycetes</taxon>
        <taxon>Peronosporales</taxon>
        <taxon>Peronosporaceae</taxon>
        <taxon>Phytophthora</taxon>
    </lineage>
</organism>
<name>A0A8T1W2R2_9STRA</name>
<proteinExistence type="predicted"/>
<keyword evidence="2" id="KW-1185">Reference proteome</keyword>
<dbReference type="EMBL" id="JAGDFM010000070">
    <property type="protein sequence ID" value="KAG7387907.1"/>
    <property type="molecule type" value="Genomic_DNA"/>
</dbReference>
<gene>
    <name evidence="1" type="ORF">PHYPSEUDO_013558</name>
</gene>
<evidence type="ECO:0000313" key="2">
    <source>
        <dbReference type="Proteomes" id="UP000694044"/>
    </source>
</evidence>
<dbReference type="Proteomes" id="UP000694044">
    <property type="component" value="Unassembled WGS sequence"/>
</dbReference>
<sequence>MAAMRSGLSPALGAGVGVPISRAPCPTSSAKTLKELRREARSRDHRVALSRCGSARASSGSYANRLLFLLQQPESGPSDRPAREKRLLHAHQGGRNGTCEAMTQPAKPVLVSNIVRHVARLQGCRLQPHDRRLLLSAARSMVRPVRGIRLGGEEAGALASTNASRSLPRARWGVLATLYVARAHRSASWRRASGSAHGCCFCRACTR</sequence>
<evidence type="ECO:0000313" key="1">
    <source>
        <dbReference type="EMBL" id="KAG7387907.1"/>
    </source>
</evidence>
<protein>
    <submittedName>
        <fullName evidence="1">Uncharacterized protein</fullName>
    </submittedName>
</protein>
<comment type="caution">
    <text evidence="1">The sequence shown here is derived from an EMBL/GenBank/DDBJ whole genome shotgun (WGS) entry which is preliminary data.</text>
</comment>
<accession>A0A8T1W2R2</accession>
<reference evidence="1" key="1">
    <citation type="submission" date="2021-02" db="EMBL/GenBank/DDBJ databases">
        <authorList>
            <person name="Palmer J.M."/>
        </authorList>
    </citation>
    <scope>NUCLEOTIDE SEQUENCE</scope>
    <source>
        <strain evidence="1">SCRP734</strain>
    </source>
</reference>
<dbReference type="AlphaFoldDB" id="A0A8T1W2R2"/>